<evidence type="ECO:0000313" key="2">
    <source>
        <dbReference type="EMBL" id="JAT04263.1"/>
    </source>
</evidence>
<organism evidence="2">
    <name type="scientific">Homalodisca liturata</name>
    <dbReference type="NCBI Taxonomy" id="320908"/>
    <lineage>
        <taxon>Eukaryota</taxon>
        <taxon>Metazoa</taxon>
        <taxon>Ecdysozoa</taxon>
        <taxon>Arthropoda</taxon>
        <taxon>Hexapoda</taxon>
        <taxon>Insecta</taxon>
        <taxon>Pterygota</taxon>
        <taxon>Neoptera</taxon>
        <taxon>Paraneoptera</taxon>
        <taxon>Hemiptera</taxon>
        <taxon>Auchenorrhyncha</taxon>
        <taxon>Membracoidea</taxon>
        <taxon>Cicadellidae</taxon>
        <taxon>Cicadellinae</taxon>
        <taxon>Proconiini</taxon>
        <taxon>Homalodisca</taxon>
    </lineage>
</organism>
<evidence type="ECO:0000256" key="1">
    <source>
        <dbReference type="SAM" id="MobiDB-lite"/>
    </source>
</evidence>
<gene>
    <name evidence="2" type="ORF">g.3266</name>
</gene>
<name>A0A1B6JYK0_9HEMI</name>
<protein>
    <submittedName>
        <fullName evidence="2">Uncharacterized protein</fullName>
    </submittedName>
</protein>
<accession>A0A1B6JYK0</accession>
<feature type="region of interest" description="Disordered" evidence="1">
    <location>
        <begin position="53"/>
        <end position="105"/>
    </location>
</feature>
<feature type="non-terminal residue" evidence="2">
    <location>
        <position position="105"/>
    </location>
</feature>
<dbReference type="AlphaFoldDB" id="A0A1B6JYK0"/>
<sequence>RRRRPQKRSRRWRSQTRRVWKIRNRRREDCSGSPMQYKHFLFALAALLALSAAEEEKKATEEKSAVEKSDSEGVEDKKQEKKATEEKSAVEKSDSEGVEDKKQEK</sequence>
<proteinExistence type="predicted"/>
<dbReference type="EMBL" id="GECU01003444">
    <property type="protein sequence ID" value="JAT04263.1"/>
    <property type="molecule type" value="Transcribed_RNA"/>
</dbReference>
<feature type="compositionally biased region" description="Basic and acidic residues" evidence="1">
    <location>
        <begin position="54"/>
        <end position="105"/>
    </location>
</feature>
<feature type="non-terminal residue" evidence="2">
    <location>
        <position position="1"/>
    </location>
</feature>
<reference evidence="2" key="1">
    <citation type="submission" date="2015-11" db="EMBL/GenBank/DDBJ databases">
        <title>De novo transcriptome assembly of four potential Pierce s Disease insect vectors from Arizona vineyards.</title>
        <authorList>
            <person name="Tassone E.E."/>
        </authorList>
    </citation>
    <scope>NUCLEOTIDE SEQUENCE</scope>
</reference>